<evidence type="ECO:0000259" key="9">
    <source>
        <dbReference type="Pfam" id="PF00266"/>
    </source>
</evidence>
<gene>
    <name evidence="10" type="ORF">UW63_C0014G0005</name>
</gene>
<evidence type="ECO:0000256" key="1">
    <source>
        <dbReference type="ARBA" id="ARBA00001933"/>
    </source>
</evidence>
<keyword evidence="5" id="KW-0663">Pyridoxal phosphate</keyword>
<organism evidence="10 11">
    <name type="scientific">Candidatus Uhrbacteria bacterium GW2011_GWF2_44_350</name>
    <dbReference type="NCBI Taxonomy" id="1619000"/>
    <lineage>
        <taxon>Bacteria</taxon>
        <taxon>Candidatus Uhriibacteriota</taxon>
    </lineage>
</organism>
<dbReference type="InterPro" id="IPR016454">
    <property type="entry name" value="Cysteine_dSase"/>
</dbReference>
<evidence type="ECO:0000256" key="2">
    <source>
        <dbReference type="ARBA" id="ARBA00006490"/>
    </source>
</evidence>
<protein>
    <submittedName>
        <fullName evidence="10">Cysteine desulfurase</fullName>
    </submittedName>
</protein>
<evidence type="ECO:0000256" key="4">
    <source>
        <dbReference type="ARBA" id="ARBA00022723"/>
    </source>
</evidence>
<dbReference type="PATRIC" id="fig|1619000.3.peg.289"/>
<dbReference type="SUPFAM" id="SSF53383">
    <property type="entry name" value="PLP-dependent transferases"/>
    <property type="match status" value="1"/>
</dbReference>
<keyword evidence="6" id="KW-0408">Iron</keyword>
<dbReference type="Gene3D" id="3.90.1150.10">
    <property type="entry name" value="Aspartate Aminotransferase, domain 1"/>
    <property type="match status" value="1"/>
</dbReference>
<dbReference type="InterPro" id="IPR015422">
    <property type="entry name" value="PyrdxlP-dep_Trfase_small"/>
</dbReference>
<accession>A0A0G1JJH4</accession>
<dbReference type="InterPro" id="IPR015424">
    <property type="entry name" value="PyrdxlP-dep_Trfase"/>
</dbReference>
<comment type="catalytic activity">
    <reaction evidence="8">
        <text>(sulfur carrier)-H + L-cysteine = (sulfur carrier)-SH + L-alanine</text>
        <dbReference type="Rhea" id="RHEA:43892"/>
        <dbReference type="Rhea" id="RHEA-COMP:14737"/>
        <dbReference type="Rhea" id="RHEA-COMP:14739"/>
        <dbReference type="ChEBI" id="CHEBI:29917"/>
        <dbReference type="ChEBI" id="CHEBI:35235"/>
        <dbReference type="ChEBI" id="CHEBI:57972"/>
        <dbReference type="ChEBI" id="CHEBI:64428"/>
        <dbReference type="EC" id="2.8.1.7"/>
    </reaction>
</comment>
<evidence type="ECO:0000256" key="5">
    <source>
        <dbReference type="ARBA" id="ARBA00022898"/>
    </source>
</evidence>
<dbReference type="Gene3D" id="3.40.640.10">
    <property type="entry name" value="Type I PLP-dependent aspartate aminotransferase-like (Major domain)"/>
    <property type="match status" value="1"/>
</dbReference>
<evidence type="ECO:0000256" key="3">
    <source>
        <dbReference type="ARBA" id="ARBA00022679"/>
    </source>
</evidence>
<name>A0A0G1JJH4_9BACT</name>
<comment type="caution">
    <text evidence="10">The sequence shown here is derived from an EMBL/GenBank/DDBJ whole genome shotgun (WGS) entry which is preliminary data.</text>
</comment>
<keyword evidence="7" id="KW-0411">Iron-sulfur</keyword>
<evidence type="ECO:0000256" key="8">
    <source>
        <dbReference type="ARBA" id="ARBA00050776"/>
    </source>
</evidence>
<feature type="domain" description="Aminotransferase class V" evidence="9">
    <location>
        <begin position="5"/>
        <end position="372"/>
    </location>
</feature>
<dbReference type="EMBL" id="LCJB01000014">
    <property type="protein sequence ID" value="KKT71533.1"/>
    <property type="molecule type" value="Genomic_DNA"/>
</dbReference>
<sequence>MEKFVYLDHAATSPLDPRVFRVMQPWLTEKFGNPSSFHSPGKEAKDAIEAARLDISKILSCRAEEIIFTSGGTESDNLAILGFARANSGFGKHIVVSAIEHHAVLEAVVQLEKEGFEATRVLPNSDGVIDPESVKAAVRPDTILISVMLANNEVGIIQPVSEIGNWLQKKRGEKQYPVFHSDACQAAGALDLSIEKLHVDMLTINGSKIYGPKGVGALYARKGIRLQPLQFGGAQERGIRPGTENVAAIIGLAAALALAQKEKDQESARLVMLRDKLIKGVLETIPKTKLNGHQSERLPNNANISFLDIEGEALMLYLDAKGIFVSTGSACTSASLDPSHVILALGKTPEEAHGAMRFTLGRSTTSADIDYVLEVLPPLVAKLREISSVKL</sequence>
<proteinExistence type="inferred from homology"/>
<evidence type="ECO:0000256" key="6">
    <source>
        <dbReference type="ARBA" id="ARBA00023004"/>
    </source>
</evidence>
<evidence type="ECO:0000313" key="10">
    <source>
        <dbReference type="EMBL" id="KKT71533.1"/>
    </source>
</evidence>
<dbReference type="GO" id="GO:0031071">
    <property type="term" value="F:cysteine desulfurase activity"/>
    <property type="evidence" value="ECO:0007669"/>
    <property type="project" value="UniProtKB-EC"/>
</dbReference>
<dbReference type="Pfam" id="PF00266">
    <property type="entry name" value="Aminotran_5"/>
    <property type="match status" value="1"/>
</dbReference>
<dbReference type="InterPro" id="IPR000192">
    <property type="entry name" value="Aminotrans_V_dom"/>
</dbReference>
<dbReference type="Gene3D" id="1.10.260.50">
    <property type="match status" value="1"/>
</dbReference>
<dbReference type="GO" id="GO:0051536">
    <property type="term" value="F:iron-sulfur cluster binding"/>
    <property type="evidence" value="ECO:0007669"/>
    <property type="project" value="UniProtKB-KW"/>
</dbReference>
<evidence type="ECO:0000313" key="11">
    <source>
        <dbReference type="Proteomes" id="UP000034154"/>
    </source>
</evidence>
<comment type="similarity">
    <text evidence="2">Belongs to the class-V pyridoxal-phosphate-dependent aminotransferase family. NifS/IscS subfamily.</text>
</comment>
<keyword evidence="4" id="KW-0479">Metal-binding</keyword>
<reference evidence="10 11" key="1">
    <citation type="journal article" date="2015" name="Nature">
        <title>rRNA introns, odd ribosomes, and small enigmatic genomes across a large radiation of phyla.</title>
        <authorList>
            <person name="Brown C.T."/>
            <person name="Hug L.A."/>
            <person name="Thomas B.C."/>
            <person name="Sharon I."/>
            <person name="Castelle C.J."/>
            <person name="Singh A."/>
            <person name="Wilkins M.J."/>
            <person name="Williams K.H."/>
            <person name="Banfield J.F."/>
        </authorList>
    </citation>
    <scope>NUCLEOTIDE SEQUENCE [LARGE SCALE GENOMIC DNA]</scope>
</reference>
<comment type="cofactor">
    <cofactor evidence="1">
        <name>pyridoxal 5'-phosphate</name>
        <dbReference type="ChEBI" id="CHEBI:597326"/>
    </cofactor>
</comment>
<dbReference type="InterPro" id="IPR015421">
    <property type="entry name" value="PyrdxlP-dep_Trfase_major"/>
</dbReference>
<dbReference type="PANTHER" id="PTHR11601">
    <property type="entry name" value="CYSTEINE DESULFURYLASE FAMILY MEMBER"/>
    <property type="match status" value="1"/>
</dbReference>
<dbReference type="Proteomes" id="UP000034154">
    <property type="component" value="Unassembled WGS sequence"/>
</dbReference>
<dbReference type="PIRSF" id="PIRSF005572">
    <property type="entry name" value="NifS"/>
    <property type="match status" value="1"/>
</dbReference>
<dbReference type="AlphaFoldDB" id="A0A0G1JJH4"/>
<keyword evidence="3" id="KW-0808">Transferase</keyword>
<dbReference type="GO" id="GO:0046872">
    <property type="term" value="F:metal ion binding"/>
    <property type="evidence" value="ECO:0007669"/>
    <property type="project" value="UniProtKB-KW"/>
</dbReference>
<dbReference type="PANTHER" id="PTHR11601:SF34">
    <property type="entry name" value="CYSTEINE DESULFURASE"/>
    <property type="match status" value="1"/>
</dbReference>
<evidence type="ECO:0000256" key="7">
    <source>
        <dbReference type="ARBA" id="ARBA00023014"/>
    </source>
</evidence>